<gene>
    <name evidence="3" type="ORF">ACH5RR_031773</name>
</gene>
<dbReference type="PROSITE" id="PS00018">
    <property type="entry name" value="EF_HAND_1"/>
    <property type="match status" value="1"/>
</dbReference>
<feature type="domain" description="EF-hand" evidence="2">
    <location>
        <begin position="191"/>
        <end position="226"/>
    </location>
</feature>
<comment type="caution">
    <text evidence="3">The sequence shown here is derived from an EMBL/GenBank/DDBJ whole genome shotgun (WGS) entry which is preliminary data.</text>
</comment>
<keyword evidence="1" id="KW-0106">Calcium</keyword>
<dbReference type="SMART" id="SM00054">
    <property type="entry name" value="EFh"/>
    <property type="match status" value="4"/>
</dbReference>
<evidence type="ECO:0000313" key="4">
    <source>
        <dbReference type="Proteomes" id="UP001630127"/>
    </source>
</evidence>
<feature type="domain" description="EF-hand" evidence="2">
    <location>
        <begin position="100"/>
        <end position="135"/>
    </location>
</feature>
<dbReference type="InterPro" id="IPR018247">
    <property type="entry name" value="EF_Hand_1_Ca_BS"/>
</dbReference>
<evidence type="ECO:0000313" key="3">
    <source>
        <dbReference type="EMBL" id="KAL3506391.1"/>
    </source>
</evidence>
<dbReference type="Proteomes" id="UP001630127">
    <property type="component" value="Unassembled WGS sequence"/>
</dbReference>
<dbReference type="PANTHER" id="PTHR23064">
    <property type="entry name" value="TROPONIN"/>
    <property type="match status" value="1"/>
</dbReference>
<sequence length="275" mass="31987">MQLSSCFFHSFQKLGCNFLFILSYSKAMKDSSGKFHHYPTLKSISSKVLDMFCCRSSENKYERLDSKLEKKMMEIKKSGSGQNRFRSIDSIIMKFPQLKEGLKEIRHVFEQCDEDKNATIDREELKKCLQKLQLTIREEEIDELFYSCDINESEGIQLNAFIVLLCLIYFLTDCSSSSHSTSKMLSPQLEATFNTIIEAFLFLDKNGDGKLNKKDVVKALNEASPWEKSPSHVTRTRFKEMDWNRKGKVSFREFLFAFINWVGIDSDDEDIEIQT</sequence>
<dbReference type="InterPro" id="IPR052591">
    <property type="entry name" value="CML21-like"/>
</dbReference>
<organism evidence="3 4">
    <name type="scientific">Cinchona calisaya</name>
    <dbReference type="NCBI Taxonomy" id="153742"/>
    <lineage>
        <taxon>Eukaryota</taxon>
        <taxon>Viridiplantae</taxon>
        <taxon>Streptophyta</taxon>
        <taxon>Embryophyta</taxon>
        <taxon>Tracheophyta</taxon>
        <taxon>Spermatophyta</taxon>
        <taxon>Magnoliopsida</taxon>
        <taxon>eudicotyledons</taxon>
        <taxon>Gunneridae</taxon>
        <taxon>Pentapetalae</taxon>
        <taxon>asterids</taxon>
        <taxon>lamiids</taxon>
        <taxon>Gentianales</taxon>
        <taxon>Rubiaceae</taxon>
        <taxon>Cinchonoideae</taxon>
        <taxon>Cinchoneae</taxon>
        <taxon>Cinchona</taxon>
    </lineage>
</organism>
<name>A0ABD2YG77_9GENT</name>
<protein>
    <recommendedName>
        <fullName evidence="2">EF-hand domain-containing protein</fullName>
    </recommendedName>
</protein>
<dbReference type="CDD" id="cd00051">
    <property type="entry name" value="EFh"/>
    <property type="match status" value="1"/>
</dbReference>
<proteinExistence type="predicted"/>
<reference evidence="3 4" key="1">
    <citation type="submission" date="2024-11" db="EMBL/GenBank/DDBJ databases">
        <title>A near-complete genome assembly of Cinchona calisaya.</title>
        <authorList>
            <person name="Lian D.C."/>
            <person name="Zhao X.W."/>
            <person name="Wei L."/>
        </authorList>
    </citation>
    <scope>NUCLEOTIDE SEQUENCE [LARGE SCALE GENOMIC DNA]</scope>
    <source>
        <tissue evidence="3">Nenye</tissue>
    </source>
</reference>
<dbReference type="Pfam" id="PF13499">
    <property type="entry name" value="EF-hand_7"/>
    <property type="match status" value="2"/>
</dbReference>
<dbReference type="EMBL" id="JBJUIK010000013">
    <property type="protein sequence ID" value="KAL3506391.1"/>
    <property type="molecule type" value="Genomic_DNA"/>
</dbReference>
<evidence type="ECO:0000256" key="1">
    <source>
        <dbReference type="ARBA" id="ARBA00022837"/>
    </source>
</evidence>
<accession>A0ABD2YG77</accession>
<dbReference type="SUPFAM" id="SSF47473">
    <property type="entry name" value="EF-hand"/>
    <property type="match status" value="1"/>
</dbReference>
<dbReference type="Gene3D" id="1.10.238.10">
    <property type="entry name" value="EF-hand"/>
    <property type="match status" value="2"/>
</dbReference>
<dbReference type="PROSITE" id="PS50222">
    <property type="entry name" value="EF_HAND_2"/>
    <property type="match status" value="3"/>
</dbReference>
<evidence type="ECO:0000259" key="2">
    <source>
        <dbReference type="PROSITE" id="PS50222"/>
    </source>
</evidence>
<dbReference type="AlphaFoldDB" id="A0ABD2YG77"/>
<dbReference type="InterPro" id="IPR002048">
    <property type="entry name" value="EF_hand_dom"/>
</dbReference>
<dbReference type="InterPro" id="IPR011992">
    <property type="entry name" value="EF-hand-dom_pair"/>
</dbReference>
<keyword evidence="4" id="KW-1185">Reference proteome</keyword>
<feature type="domain" description="EF-hand" evidence="2">
    <location>
        <begin position="229"/>
        <end position="264"/>
    </location>
</feature>